<dbReference type="InterPro" id="IPR050173">
    <property type="entry name" value="ABC_transporter_C-like"/>
</dbReference>
<dbReference type="Gene3D" id="1.20.1560.10">
    <property type="entry name" value="ABC transporter type 1, transmembrane domain"/>
    <property type="match status" value="2"/>
</dbReference>
<feature type="transmembrane region" description="Helical" evidence="9">
    <location>
        <begin position="410"/>
        <end position="431"/>
    </location>
</feature>
<evidence type="ECO:0000256" key="7">
    <source>
        <dbReference type="ARBA" id="ARBA00023136"/>
    </source>
</evidence>
<feature type="transmembrane region" description="Helical" evidence="9">
    <location>
        <begin position="97"/>
        <end position="117"/>
    </location>
</feature>
<proteinExistence type="predicted"/>
<feature type="transmembrane region" description="Helical" evidence="9">
    <location>
        <begin position="1107"/>
        <end position="1127"/>
    </location>
</feature>
<feature type="transmembrane region" description="Helical" evidence="9">
    <location>
        <begin position="70"/>
        <end position="91"/>
    </location>
</feature>
<organism evidence="12 13">
    <name type="scientific">Penicillium frequentans</name>
    <dbReference type="NCBI Taxonomy" id="3151616"/>
    <lineage>
        <taxon>Eukaryota</taxon>
        <taxon>Fungi</taxon>
        <taxon>Dikarya</taxon>
        <taxon>Ascomycota</taxon>
        <taxon>Pezizomycotina</taxon>
        <taxon>Eurotiomycetes</taxon>
        <taxon>Eurotiomycetidae</taxon>
        <taxon>Eurotiales</taxon>
        <taxon>Aspergillaceae</taxon>
        <taxon>Penicillium</taxon>
    </lineage>
</organism>
<dbReference type="InterPro" id="IPR003439">
    <property type="entry name" value="ABC_transporter-like_ATP-bd"/>
</dbReference>
<feature type="transmembrane region" description="Helical" evidence="9">
    <location>
        <begin position="278"/>
        <end position="298"/>
    </location>
</feature>
<dbReference type="CDD" id="cd18579">
    <property type="entry name" value="ABC_6TM_ABCC_D1"/>
    <property type="match status" value="1"/>
</dbReference>
<keyword evidence="7 9" id="KW-0472">Membrane</keyword>
<dbReference type="InterPro" id="IPR044746">
    <property type="entry name" value="ABCC_6TM_D1"/>
</dbReference>
<feature type="domain" description="ABC transmembrane type-1" evidence="11">
    <location>
        <begin position="278"/>
        <end position="547"/>
    </location>
</feature>
<dbReference type="GO" id="GO:0140359">
    <property type="term" value="F:ABC-type transporter activity"/>
    <property type="evidence" value="ECO:0007669"/>
    <property type="project" value="InterPro"/>
</dbReference>
<dbReference type="InterPro" id="IPR044726">
    <property type="entry name" value="ABCC_6TM_D2"/>
</dbReference>
<evidence type="ECO:0000313" key="13">
    <source>
        <dbReference type="Proteomes" id="UP001220324"/>
    </source>
</evidence>
<evidence type="ECO:0000256" key="5">
    <source>
        <dbReference type="ARBA" id="ARBA00022840"/>
    </source>
</evidence>
<evidence type="ECO:0000256" key="4">
    <source>
        <dbReference type="ARBA" id="ARBA00022741"/>
    </source>
</evidence>
<dbReference type="SMART" id="SM00382">
    <property type="entry name" value="AAA"/>
    <property type="match status" value="2"/>
</dbReference>
<evidence type="ECO:0000256" key="1">
    <source>
        <dbReference type="ARBA" id="ARBA00004141"/>
    </source>
</evidence>
<dbReference type="InterPro" id="IPR027417">
    <property type="entry name" value="P-loop_NTPase"/>
</dbReference>
<evidence type="ECO:0000256" key="2">
    <source>
        <dbReference type="ARBA" id="ARBA00022448"/>
    </source>
</evidence>
<keyword evidence="2" id="KW-0813">Transport</keyword>
<evidence type="ECO:0000259" key="11">
    <source>
        <dbReference type="PROSITE" id="PS50929"/>
    </source>
</evidence>
<dbReference type="PROSITE" id="PS00211">
    <property type="entry name" value="ABC_TRANSPORTER_1"/>
    <property type="match status" value="2"/>
</dbReference>
<name>A0AAD6D4K5_9EURO</name>
<dbReference type="PROSITE" id="PS50929">
    <property type="entry name" value="ABC_TM1F"/>
    <property type="match status" value="2"/>
</dbReference>
<dbReference type="CDD" id="cd18580">
    <property type="entry name" value="ABC_6TM_ABCC_D2"/>
    <property type="match status" value="1"/>
</dbReference>
<feature type="region of interest" description="Disordered" evidence="8">
    <location>
        <begin position="1175"/>
        <end position="1208"/>
    </location>
</feature>
<dbReference type="InterPro" id="IPR056227">
    <property type="entry name" value="TMD0_ABC"/>
</dbReference>
<feature type="transmembrane region" description="Helical" evidence="9">
    <location>
        <begin position="310"/>
        <end position="334"/>
    </location>
</feature>
<dbReference type="SUPFAM" id="SSF90123">
    <property type="entry name" value="ABC transporter transmembrane region"/>
    <property type="match status" value="2"/>
</dbReference>
<feature type="transmembrane region" description="Helical" evidence="9">
    <location>
        <begin position="489"/>
        <end position="511"/>
    </location>
</feature>
<feature type="domain" description="ABC transporter" evidence="10">
    <location>
        <begin position="590"/>
        <end position="818"/>
    </location>
</feature>
<dbReference type="GO" id="GO:0016887">
    <property type="term" value="F:ATP hydrolysis activity"/>
    <property type="evidence" value="ECO:0007669"/>
    <property type="project" value="InterPro"/>
</dbReference>
<feature type="transmembrane region" description="Helical" evidence="9">
    <location>
        <begin position="919"/>
        <end position="947"/>
    </location>
</feature>
<dbReference type="InterPro" id="IPR003593">
    <property type="entry name" value="AAA+_ATPase"/>
</dbReference>
<dbReference type="Gene3D" id="3.40.50.300">
    <property type="entry name" value="P-loop containing nucleotide triphosphate hydrolases"/>
    <property type="match status" value="2"/>
</dbReference>
<evidence type="ECO:0000313" key="12">
    <source>
        <dbReference type="EMBL" id="KAJ5552966.1"/>
    </source>
</evidence>
<evidence type="ECO:0000256" key="8">
    <source>
        <dbReference type="SAM" id="MobiDB-lite"/>
    </source>
</evidence>
<dbReference type="InterPro" id="IPR036640">
    <property type="entry name" value="ABC1_TM_sf"/>
</dbReference>
<dbReference type="PANTHER" id="PTHR24223">
    <property type="entry name" value="ATP-BINDING CASSETTE SUB-FAMILY C"/>
    <property type="match status" value="1"/>
</dbReference>
<comment type="subcellular location">
    <subcellularLocation>
        <location evidence="1">Membrane</location>
        <topology evidence="1">Multi-pass membrane protein</topology>
    </subcellularLocation>
</comment>
<feature type="compositionally biased region" description="Basic and acidic residues" evidence="8">
    <location>
        <begin position="1175"/>
        <end position="1187"/>
    </location>
</feature>
<dbReference type="Pfam" id="PF24357">
    <property type="entry name" value="TMD0_ABC"/>
    <property type="match status" value="1"/>
</dbReference>
<evidence type="ECO:0000256" key="6">
    <source>
        <dbReference type="ARBA" id="ARBA00022989"/>
    </source>
</evidence>
<feature type="domain" description="ABC transmembrane type-1" evidence="11">
    <location>
        <begin position="888"/>
        <end position="1160"/>
    </location>
</feature>
<dbReference type="SUPFAM" id="SSF52540">
    <property type="entry name" value="P-loop containing nucleoside triphosphate hydrolases"/>
    <property type="match status" value="2"/>
</dbReference>
<dbReference type="Pfam" id="PF00005">
    <property type="entry name" value="ABC_tran"/>
    <property type="match status" value="2"/>
</dbReference>
<feature type="domain" description="ABC transporter" evidence="10">
    <location>
        <begin position="1198"/>
        <end position="1459"/>
    </location>
</feature>
<feature type="transmembrane region" description="Helical" evidence="9">
    <location>
        <begin position="197"/>
        <end position="217"/>
    </location>
</feature>
<dbReference type="Proteomes" id="UP001220324">
    <property type="component" value="Unassembled WGS sequence"/>
</dbReference>
<feature type="transmembrane region" description="Helical" evidence="9">
    <location>
        <begin position="882"/>
        <end position="907"/>
    </location>
</feature>
<keyword evidence="4" id="KW-0547">Nucleotide-binding</keyword>
<gene>
    <name evidence="12" type="ORF">N7494_002344</name>
</gene>
<feature type="compositionally biased region" description="Polar residues" evidence="8">
    <location>
        <begin position="1194"/>
        <end position="1208"/>
    </location>
</feature>
<protein>
    <recommendedName>
        <fullName evidence="14">ABC transporter</fullName>
    </recommendedName>
</protein>
<dbReference type="FunFam" id="1.20.1560.10:FF:000066">
    <property type="entry name" value="ABC multidrug transporter (Eurofung)"/>
    <property type="match status" value="1"/>
</dbReference>
<dbReference type="FunFam" id="1.20.1560.10:FF:000055">
    <property type="entry name" value="ABC multidrug transporter (Eurofung)"/>
    <property type="match status" value="1"/>
</dbReference>
<keyword evidence="5" id="KW-0067">ATP-binding</keyword>
<evidence type="ECO:0008006" key="14">
    <source>
        <dbReference type="Google" id="ProtNLM"/>
    </source>
</evidence>
<feature type="transmembrane region" description="Helical" evidence="9">
    <location>
        <begin position="129"/>
        <end position="151"/>
    </location>
</feature>
<dbReference type="Pfam" id="PF00664">
    <property type="entry name" value="ABC_membrane"/>
    <property type="match status" value="2"/>
</dbReference>
<dbReference type="EMBL" id="JAQIZZ010000002">
    <property type="protein sequence ID" value="KAJ5552966.1"/>
    <property type="molecule type" value="Genomic_DNA"/>
</dbReference>
<dbReference type="InterPro" id="IPR011527">
    <property type="entry name" value="ABC1_TM_dom"/>
</dbReference>
<evidence type="ECO:0000259" key="10">
    <source>
        <dbReference type="PROSITE" id="PS50893"/>
    </source>
</evidence>
<dbReference type="PROSITE" id="PS50893">
    <property type="entry name" value="ABC_TRANSPORTER_2"/>
    <property type="match status" value="2"/>
</dbReference>
<evidence type="ECO:0000256" key="3">
    <source>
        <dbReference type="ARBA" id="ARBA00022692"/>
    </source>
</evidence>
<sequence>MDISCVDDASFGPIVKGCRGNFDFTLKFEKIVLSILPSVMFIALSVPRAIHLARKRRTVDGTTFQFVKLAAAGIYTAFQLSLLIIGSVLPFELTKLSTAAGALSFVAALFIPTLSFLEHSRSPRPSILLSIFLSLTVLCDIVQVRSLWLLVHNTDGLNYVKLFTVAVVWKAVLVCLESVHCQSWLGWDWKIHSPEEVNGLYGLGTFLWLTPLFMSGYKKVLNLSDLFPLDKSVSVEALKSSFAHNIDHTGFQGDKNGLTKALARTLAVPILLPVVPRIAMLGFTICQPFLIQAILDYLEEPSNSLTVNKGYGLIGATVLVYTGIPFSTALYWYLHERALFKTRACLASAIYRQTVRAHASNADDAAAVTLMSTDVERIRMGLMQLHEFWANPIQVGIACWLLQRQLGTAFVAPLVIVFFCIISSSTIIRFVGPSQTNWMKSIQKRVGHTANVIANMKHLRISGFTKPVEDTIQMLRVEELKTGSRFRSFLVGSVGIGFFPLLLGPVFTLALTSRELNVTTIYTSVSWLQLLSTPLSGLFQTAPQLIAAISCISRIQLFLEEEPRKDFRRLAGTYGSSEKGDSAGNSPSVIEVKDAGFGWDKSSLTLKSIEFSLSQGLTMVIGPVACGKSTLCKALLGETPIASGDTFVRTKFPNIGFCDQVPFLPNERIKDTITGFSDFDEKRYAAVIEATMLSRDLLLLPKGDQTKIGSGGISLSGGQKQRVALARALYLQCDLLILDDPLGGLDATTEERIFHNLFGPTGILRQREAIVVLSTNATRHLPSADYIIALASDGTIVEKGRFCDLVTNEQYVHSLGFQVDAKGVFDPAAIMFRPENNAEEESPESPIVSNNECTDDTDNSELNRAMGDLTVFAYYCKSIRSFWLISFVVFGILTGFLFNFPTIWLGYWSADSFNQSKSFYAGIYGLFQCLALVSILSEAYIGLLIIIRDSGSRLHEAALRTVISAPLRFFSQTDTGIITNLFSQDMTLLDGELPQALINTSLEIWIVIGSAAVVASSSAYIAIAYPFLLLILYGVQRFYLRTSRQLRLLDLEAKSPLYTHFLDTVKGSMTMRAFGWTEDSILFNNVLLDTSQRPAYQLGMIQRCLSFVLDIVVAVIALLVVTLATQLRPSTGLTGASLVSIMSFGSTLAYLIQMYTLLETSIGAVSRIKSLSDRTAPEDLPGEDIHPLSHGQRGASSHGTESADNSEPSNLALRDLSFTIQAAQKVAICGRTGSGKSSTVLLLLRLLDPLSSCTGELSIDGISLMKIDRSTLRQCIIAVPQDPTFFPDRTTFRKNLDPFDTATHDECHSVLKTVRLWHLVSDRGGLEAGLTADMLSHGQKQLFNLARAVLRRRVRARQVDAEVGDAYMDASTSALPALGGGVLILDEVNSSVDAETQKTMRDIIWSEFEGYTVIMVSHRLDIVMEFDKVLVMDGGRLVEEGSPMELIKEERSWFKDLWMAGKE</sequence>
<feature type="transmembrane region" description="Helical" evidence="9">
    <location>
        <begin position="1020"/>
        <end position="1040"/>
    </location>
</feature>
<accession>A0AAD6D4K5</accession>
<keyword evidence="3 9" id="KW-0812">Transmembrane</keyword>
<evidence type="ECO:0000256" key="9">
    <source>
        <dbReference type="SAM" id="Phobius"/>
    </source>
</evidence>
<dbReference type="GO" id="GO:0005524">
    <property type="term" value="F:ATP binding"/>
    <property type="evidence" value="ECO:0007669"/>
    <property type="project" value="UniProtKB-KW"/>
</dbReference>
<feature type="transmembrane region" description="Helical" evidence="9">
    <location>
        <begin position="31"/>
        <end position="50"/>
    </location>
</feature>
<dbReference type="GO" id="GO:0016020">
    <property type="term" value="C:membrane"/>
    <property type="evidence" value="ECO:0007669"/>
    <property type="project" value="UniProtKB-SubCell"/>
</dbReference>
<dbReference type="InterPro" id="IPR017871">
    <property type="entry name" value="ABC_transporter-like_CS"/>
</dbReference>
<keyword evidence="6 9" id="KW-1133">Transmembrane helix</keyword>
<comment type="caution">
    <text evidence="12">The sequence shown here is derived from an EMBL/GenBank/DDBJ whole genome shotgun (WGS) entry which is preliminary data.</text>
</comment>
<keyword evidence="13" id="KW-1185">Reference proteome</keyword>
<dbReference type="PANTHER" id="PTHR24223:SF345">
    <property type="entry name" value="ABC MULTIDRUG TRANSPORTER (EUROFUNG)"/>
    <property type="match status" value="1"/>
</dbReference>
<reference evidence="12 13" key="1">
    <citation type="journal article" date="2023" name="IMA Fungus">
        <title>Comparative genomic study of the Penicillium genus elucidates a diverse pangenome and 15 lateral gene transfer events.</title>
        <authorList>
            <person name="Petersen C."/>
            <person name="Sorensen T."/>
            <person name="Nielsen M.R."/>
            <person name="Sondergaard T.E."/>
            <person name="Sorensen J.L."/>
            <person name="Fitzpatrick D.A."/>
            <person name="Frisvad J.C."/>
            <person name="Nielsen K.L."/>
        </authorList>
    </citation>
    <scope>NUCLEOTIDE SEQUENCE [LARGE SCALE GENOMIC DNA]</scope>
    <source>
        <strain evidence="12 13">IBT 35679</strain>
    </source>
</reference>